<dbReference type="EMBL" id="JADGJH010000369">
    <property type="protein sequence ID" value="KAJ3130648.1"/>
    <property type="molecule type" value="Genomic_DNA"/>
</dbReference>
<feature type="transmembrane region" description="Helical" evidence="6">
    <location>
        <begin position="585"/>
        <end position="611"/>
    </location>
</feature>
<comment type="caution">
    <text evidence="8">The sequence shown here is derived from an EMBL/GenBank/DDBJ whole genome shotgun (WGS) entry which is preliminary data.</text>
</comment>
<dbReference type="InterPro" id="IPR020846">
    <property type="entry name" value="MFS_dom"/>
</dbReference>
<keyword evidence="4 6" id="KW-1133">Transmembrane helix</keyword>
<evidence type="ECO:0000259" key="7">
    <source>
        <dbReference type="PROSITE" id="PS50850"/>
    </source>
</evidence>
<evidence type="ECO:0000256" key="2">
    <source>
        <dbReference type="ARBA" id="ARBA00022448"/>
    </source>
</evidence>
<feature type="transmembrane region" description="Helical" evidence="6">
    <location>
        <begin position="693"/>
        <end position="718"/>
    </location>
</feature>
<comment type="subcellular location">
    <subcellularLocation>
        <location evidence="1">Membrane</location>
        <topology evidence="1">Multi-pass membrane protein</topology>
    </subcellularLocation>
</comment>
<feature type="transmembrane region" description="Helical" evidence="6">
    <location>
        <begin position="67"/>
        <end position="86"/>
    </location>
</feature>
<feature type="transmembrane region" description="Helical" evidence="6">
    <location>
        <begin position="655"/>
        <end position="681"/>
    </location>
</feature>
<protein>
    <recommendedName>
        <fullName evidence="7">Major facilitator superfamily (MFS) profile domain-containing protein</fullName>
    </recommendedName>
</protein>
<dbReference type="GO" id="GO:0016020">
    <property type="term" value="C:membrane"/>
    <property type="evidence" value="ECO:0007669"/>
    <property type="project" value="UniProtKB-SubCell"/>
</dbReference>
<feature type="transmembrane region" description="Helical" evidence="6">
    <location>
        <begin position="98"/>
        <end position="116"/>
    </location>
</feature>
<evidence type="ECO:0000256" key="6">
    <source>
        <dbReference type="SAM" id="Phobius"/>
    </source>
</evidence>
<reference evidence="8" key="1">
    <citation type="submission" date="2020-05" db="EMBL/GenBank/DDBJ databases">
        <title>Phylogenomic resolution of chytrid fungi.</title>
        <authorList>
            <person name="Stajich J.E."/>
            <person name="Amses K."/>
            <person name="Simmons R."/>
            <person name="Seto K."/>
            <person name="Myers J."/>
            <person name="Bonds A."/>
            <person name="Quandt C.A."/>
            <person name="Barry K."/>
            <person name="Liu P."/>
            <person name="Grigoriev I."/>
            <person name="Longcore J.E."/>
            <person name="James T.Y."/>
        </authorList>
    </citation>
    <scope>NUCLEOTIDE SEQUENCE</scope>
    <source>
        <strain evidence="8">JEL0513</strain>
    </source>
</reference>
<feature type="transmembrane region" description="Helical" evidence="6">
    <location>
        <begin position="128"/>
        <end position="148"/>
    </location>
</feature>
<feature type="transmembrane region" description="Helical" evidence="6">
    <location>
        <begin position="518"/>
        <end position="543"/>
    </location>
</feature>
<evidence type="ECO:0000256" key="1">
    <source>
        <dbReference type="ARBA" id="ARBA00004141"/>
    </source>
</evidence>
<organism evidence="8 9">
    <name type="scientific">Physocladia obscura</name>
    <dbReference type="NCBI Taxonomy" id="109957"/>
    <lineage>
        <taxon>Eukaryota</taxon>
        <taxon>Fungi</taxon>
        <taxon>Fungi incertae sedis</taxon>
        <taxon>Chytridiomycota</taxon>
        <taxon>Chytridiomycota incertae sedis</taxon>
        <taxon>Chytridiomycetes</taxon>
        <taxon>Chytridiales</taxon>
        <taxon>Chytriomycetaceae</taxon>
        <taxon>Physocladia</taxon>
    </lineage>
</organism>
<evidence type="ECO:0000256" key="3">
    <source>
        <dbReference type="ARBA" id="ARBA00022692"/>
    </source>
</evidence>
<dbReference type="GO" id="GO:0022857">
    <property type="term" value="F:transmembrane transporter activity"/>
    <property type="evidence" value="ECO:0007669"/>
    <property type="project" value="InterPro"/>
</dbReference>
<evidence type="ECO:0000313" key="9">
    <source>
        <dbReference type="Proteomes" id="UP001211907"/>
    </source>
</evidence>
<dbReference type="PANTHER" id="PTHR43791">
    <property type="entry name" value="PERMEASE-RELATED"/>
    <property type="match status" value="1"/>
</dbReference>
<dbReference type="SUPFAM" id="SSF103473">
    <property type="entry name" value="MFS general substrate transporter"/>
    <property type="match status" value="1"/>
</dbReference>
<dbReference type="Proteomes" id="UP001211907">
    <property type="component" value="Unassembled WGS sequence"/>
</dbReference>
<feature type="transmembrane region" description="Helical" evidence="6">
    <location>
        <begin position="191"/>
        <end position="213"/>
    </location>
</feature>
<keyword evidence="9" id="KW-1185">Reference proteome</keyword>
<keyword evidence="5 6" id="KW-0472">Membrane</keyword>
<gene>
    <name evidence="8" type="ORF">HK100_007764</name>
</gene>
<keyword evidence="2" id="KW-0813">Transport</keyword>
<dbReference type="Gene3D" id="1.20.1250.20">
    <property type="entry name" value="MFS general substrate transporter like domains"/>
    <property type="match status" value="2"/>
</dbReference>
<dbReference type="InterPro" id="IPR036259">
    <property type="entry name" value="MFS_trans_sf"/>
</dbReference>
<feature type="transmembrane region" description="Helical" evidence="6">
    <location>
        <begin position="293"/>
        <end position="313"/>
    </location>
</feature>
<feature type="transmembrane region" description="Helical" evidence="6">
    <location>
        <begin position="353"/>
        <end position="375"/>
    </location>
</feature>
<proteinExistence type="predicted"/>
<dbReference type="PROSITE" id="PS50850">
    <property type="entry name" value="MFS"/>
    <property type="match status" value="1"/>
</dbReference>
<evidence type="ECO:0000256" key="5">
    <source>
        <dbReference type="ARBA" id="ARBA00023136"/>
    </source>
</evidence>
<feature type="transmembrane region" description="Helical" evidence="6">
    <location>
        <begin position="420"/>
        <end position="441"/>
    </location>
</feature>
<feature type="transmembrane region" description="Helical" evidence="6">
    <location>
        <begin position="623"/>
        <end position="643"/>
    </location>
</feature>
<accession>A0AAD5T4J8</accession>
<dbReference type="AlphaFoldDB" id="A0AAD5T4J8"/>
<feature type="transmembrane region" description="Helical" evidence="6">
    <location>
        <begin position="387"/>
        <end position="408"/>
    </location>
</feature>
<name>A0AAD5T4J8_9FUNG</name>
<keyword evidence="3 6" id="KW-0812">Transmembrane</keyword>
<feature type="transmembrane region" description="Helical" evidence="6">
    <location>
        <begin position="550"/>
        <end position="573"/>
    </location>
</feature>
<sequence>MSEKAPVVNPEQILADEAEVNRVMRKVDWHVLPILCGFYFFQAIDKGNIGLAQLGGITTDTQTTTGALFNGAVAMFYVGYILLELPSNLILQRVSPKFWVSFIGLAWGVCVLLVGFAKSAVALYLGRFFLGVFEAGILPASLLITATWYPKSEHAFKSAIWFSASSVGSALGGIISYLIQTYLTGGSFHTWSYLMFIEGGATVLWGILSFVICPDVPEKASFLSDAERLIVVNRLKADHSQTSLAFNRGQFIEAFKDYKTWLLAIIYFCWQTVNASFSTFSPSIIKGLGFSSLNAQLLTSPFAVINFFLQLAISRYSDSRNSRAVPLAGSALLAVVGYLIIIFFSPTDVGGRWALYVLFAFTCFNPGSLPLILAWTTNLIVGHTKRTVSVTIVVLASAFGGLAGSFVYEASDAPRYIVGHTSNMILVIVGLTTVVGLALLVRRENQRRDAVAAENGIPKIILAKDLADGIFAENFTDLDPSFRYQKMMLPPVLITIIAYATIAAATPDSFGAYLPETVLVFGNWITILVGSVVLLLGIGLTLFGGSPRFLALYANGFLVISTLCTLITWNGFIGVFMCCKKPGLLFIYAPFFGHMKACAFYGMLTGLEFLSLQSGSLFPDASFIGRQLFIAPFALVPVIIAYYHPKYMLCVMSGLAAPFVVALAIDLLFAQTGLFQGVASFMSAGESGATAAAAYVLTFVGAILVGIAMVSGIVAGWLQYRAGVKVWGKTSVGGVSGADCMVSRNP</sequence>
<feature type="transmembrane region" description="Helical" evidence="6">
    <location>
        <begin position="160"/>
        <end position="179"/>
    </location>
</feature>
<feature type="domain" description="Major facilitator superfamily (MFS) profile" evidence="7">
    <location>
        <begin position="31"/>
        <end position="448"/>
    </location>
</feature>
<dbReference type="Pfam" id="PF07690">
    <property type="entry name" value="MFS_1"/>
    <property type="match status" value="1"/>
</dbReference>
<dbReference type="InterPro" id="IPR011701">
    <property type="entry name" value="MFS"/>
</dbReference>
<feature type="transmembrane region" description="Helical" evidence="6">
    <location>
        <begin position="325"/>
        <end position="347"/>
    </location>
</feature>
<evidence type="ECO:0000313" key="8">
    <source>
        <dbReference type="EMBL" id="KAJ3130648.1"/>
    </source>
</evidence>
<evidence type="ECO:0000256" key="4">
    <source>
        <dbReference type="ARBA" id="ARBA00022989"/>
    </source>
</evidence>
<dbReference type="PANTHER" id="PTHR43791:SF36">
    <property type="entry name" value="TRANSPORTER, PUTATIVE (AFU_ORTHOLOGUE AFUA_6G08340)-RELATED"/>
    <property type="match status" value="1"/>
</dbReference>